<proteinExistence type="predicted"/>
<dbReference type="Gene3D" id="1.10.10.2840">
    <property type="entry name" value="PucR C-terminal helix-turn-helix domain"/>
    <property type="match status" value="1"/>
</dbReference>
<dbReference type="InterPro" id="IPR025751">
    <property type="entry name" value="RsbRD_N_dom"/>
</dbReference>
<gene>
    <name evidence="3" type="ORF">GCM10023318_43850</name>
</gene>
<dbReference type="Pfam" id="PF14361">
    <property type="entry name" value="RsbRD_N"/>
    <property type="match status" value="1"/>
</dbReference>
<accession>A0ABP9KQI9</accession>
<feature type="domain" description="RsbT co-antagonist protein RsbRD N-terminal" evidence="2">
    <location>
        <begin position="42"/>
        <end position="178"/>
    </location>
</feature>
<protein>
    <submittedName>
        <fullName evidence="3">Helix-turn-helix domain-containing protein</fullName>
    </submittedName>
</protein>
<comment type="caution">
    <text evidence="3">The sequence shown here is derived from an EMBL/GenBank/DDBJ whole genome shotgun (WGS) entry which is preliminary data.</text>
</comment>
<organism evidence="3 4">
    <name type="scientific">Nocardia callitridis</name>
    <dbReference type="NCBI Taxonomy" id="648753"/>
    <lineage>
        <taxon>Bacteria</taxon>
        <taxon>Bacillati</taxon>
        <taxon>Actinomycetota</taxon>
        <taxon>Actinomycetes</taxon>
        <taxon>Mycobacteriales</taxon>
        <taxon>Nocardiaceae</taxon>
        <taxon>Nocardia</taxon>
    </lineage>
</organism>
<evidence type="ECO:0000313" key="4">
    <source>
        <dbReference type="Proteomes" id="UP001500603"/>
    </source>
</evidence>
<keyword evidence="4" id="KW-1185">Reference proteome</keyword>
<dbReference type="InterPro" id="IPR051448">
    <property type="entry name" value="CdaR-like_regulators"/>
</dbReference>
<name>A0ABP9KQI9_9NOCA</name>
<evidence type="ECO:0000313" key="3">
    <source>
        <dbReference type="EMBL" id="GAA5061372.1"/>
    </source>
</evidence>
<dbReference type="Proteomes" id="UP001500603">
    <property type="component" value="Unassembled WGS sequence"/>
</dbReference>
<feature type="domain" description="PucR C-terminal helix-turn-helix" evidence="1">
    <location>
        <begin position="361"/>
        <end position="419"/>
    </location>
</feature>
<sequence>MPATARELHVMTFSPMELLAGSSEPVLLIGGRAAATPLRDTDRVTADVVDYFERYVAPCYGLPVEQLREDLVQLIHSCLVLVTDMLDHGAVPATSELGAIRAAATRWAGDGVPLTAIVRACHEGARIAFGMVTAPAKKDDVEQLRVAGELMLELMNAIIAGASEAYVTEQLLVTERYQSATEGVASALLGYRGHPVSARRVGVAIADSYEVVALTIPEHPDERDAELDSDMAARRKLRRLRSEIAAVFGPRALALLGPEGGTLLIALGAAAEATVCVETLALLSEAAQVPLTATVVISDTDQIPESADQVHELLTLVRSGRRPPGLYRMRDLDIEYQLTRSRLATRRIAAVLDPLHQHPELLETVRSYLASDMNRQRTASRLYIHPNTVDHRLRRVARLTGIELTTSAGIWRASVALLAYDHLDKATPGADDQAAN</sequence>
<dbReference type="Pfam" id="PF13556">
    <property type="entry name" value="HTH_30"/>
    <property type="match status" value="1"/>
</dbReference>
<dbReference type="InterPro" id="IPR042070">
    <property type="entry name" value="PucR_C-HTH_sf"/>
</dbReference>
<evidence type="ECO:0000259" key="2">
    <source>
        <dbReference type="Pfam" id="PF14361"/>
    </source>
</evidence>
<dbReference type="EMBL" id="BAABJM010000004">
    <property type="protein sequence ID" value="GAA5061372.1"/>
    <property type="molecule type" value="Genomic_DNA"/>
</dbReference>
<reference evidence="4" key="1">
    <citation type="journal article" date="2019" name="Int. J. Syst. Evol. Microbiol.">
        <title>The Global Catalogue of Microorganisms (GCM) 10K type strain sequencing project: providing services to taxonomists for standard genome sequencing and annotation.</title>
        <authorList>
            <consortium name="The Broad Institute Genomics Platform"/>
            <consortium name="The Broad Institute Genome Sequencing Center for Infectious Disease"/>
            <person name="Wu L."/>
            <person name="Ma J."/>
        </authorList>
    </citation>
    <scope>NUCLEOTIDE SEQUENCE [LARGE SCALE GENOMIC DNA]</scope>
    <source>
        <strain evidence="4">JCM 18298</strain>
    </source>
</reference>
<dbReference type="InterPro" id="IPR025736">
    <property type="entry name" value="PucR_C-HTH_dom"/>
</dbReference>
<dbReference type="PANTHER" id="PTHR33744">
    <property type="entry name" value="CARBOHYDRATE DIACID REGULATOR"/>
    <property type="match status" value="1"/>
</dbReference>
<evidence type="ECO:0000259" key="1">
    <source>
        <dbReference type="Pfam" id="PF13556"/>
    </source>
</evidence>